<dbReference type="GO" id="GO:0009236">
    <property type="term" value="P:cobalamin biosynthetic process"/>
    <property type="evidence" value="ECO:0007669"/>
    <property type="project" value="UniProtKB-UniPathway"/>
</dbReference>
<dbReference type="EMBL" id="MLJW01000028">
    <property type="protein sequence ID" value="OIR09112.1"/>
    <property type="molecule type" value="Genomic_DNA"/>
</dbReference>
<dbReference type="PANTHER" id="PTHR34308">
    <property type="entry name" value="COBALAMIN BIOSYNTHESIS PROTEIN CBIB"/>
    <property type="match status" value="1"/>
</dbReference>
<evidence type="ECO:0000256" key="3">
    <source>
        <dbReference type="ARBA" id="ARBA00006263"/>
    </source>
</evidence>
<comment type="similarity">
    <text evidence="3">Belongs to the CobD/CbiB family.</text>
</comment>
<reference evidence="10" key="1">
    <citation type="submission" date="2016-10" db="EMBL/GenBank/DDBJ databases">
        <title>Sequence of Gallionella enrichment culture.</title>
        <authorList>
            <person name="Poehlein A."/>
            <person name="Muehling M."/>
            <person name="Daniel R."/>
        </authorList>
    </citation>
    <scope>NUCLEOTIDE SEQUENCE</scope>
</reference>
<comment type="caution">
    <text evidence="10">The sequence shown here is derived from an EMBL/GenBank/DDBJ whole genome shotgun (WGS) entry which is preliminary data.</text>
</comment>
<proteinExistence type="inferred from homology"/>
<comment type="subcellular location">
    <subcellularLocation>
        <location evidence="1">Cell membrane</location>
        <topology evidence="1">Multi-pass membrane protein</topology>
    </subcellularLocation>
</comment>
<evidence type="ECO:0000256" key="6">
    <source>
        <dbReference type="ARBA" id="ARBA00022692"/>
    </source>
</evidence>
<dbReference type="Pfam" id="PF03186">
    <property type="entry name" value="CobD_Cbib"/>
    <property type="match status" value="1"/>
</dbReference>
<gene>
    <name evidence="10" type="primary">cbiB_5</name>
    <name evidence="10" type="ORF">GALL_87190</name>
</gene>
<feature type="transmembrane region" description="Helical" evidence="9">
    <location>
        <begin position="306"/>
        <end position="329"/>
    </location>
</feature>
<dbReference type="InterPro" id="IPR004485">
    <property type="entry name" value="Cobalamin_biosynth_CobD/CbiB"/>
</dbReference>
<dbReference type="GO" id="GO:0048472">
    <property type="term" value="F:threonine-phosphate decarboxylase activity"/>
    <property type="evidence" value="ECO:0007669"/>
    <property type="project" value="InterPro"/>
</dbReference>
<keyword evidence="5" id="KW-0169">Cobalamin biosynthesis</keyword>
<evidence type="ECO:0000313" key="10">
    <source>
        <dbReference type="EMBL" id="OIR09112.1"/>
    </source>
</evidence>
<evidence type="ECO:0000256" key="8">
    <source>
        <dbReference type="ARBA" id="ARBA00023136"/>
    </source>
</evidence>
<name>A0A1J5SYJ9_9ZZZZ</name>
<evidence type="ECO:0000256" key="1">
    <source>
        <dbReference type="ARBA" id="ARBA00004651"/>
    </source>
</evidence>
<accession>A0A1J5SYJ9</accession>
<sequence>MFPLSQSAAAFHPLLILVVALMIDAVVGDPPWLWRRLPHPVALIGGAIALLERKLNRDSRPGYDRRVRGALVAVLLVALAVGLGLAVVALRRKTGWGGLVELALTWALIAQRSLFDHVRAVAVALEREGLGGGRRAVARIVGRDPDSLDAAGVARAAIESCAENFADGVVAPVFWCLLFGLPGLLAYKTVNTLDSMIGHRSERYRDFGMVSARLDDAMNLIPARLAGAMLALAALFVPGGRPLAAWRVMLRDHGHHRSPNSGWPEAAMAGGLGLALAGPRRYPGYVADEAWIGDGRAQASSADIRLALMCLAVACLLNGGLVLTVLLVLG</sequence>
<comment type="pathway">
    <text evidence="2">Cofactor biosynthesis; adenosylcobalamin biosynthesis.</text>
</comment>
<keyword evidence="4" id="KW-1003">Cell membrane</keyword>
<dbReference type="UniPathway" id="UPA00148"/>
<dbReference type="AlphaFoldDB" id="A0A1J5SYJ9"/>
<dbReference type="PANTHER" id="PTHR34308:SF1">
    <property type="entry name" value="COBALAMIN BIOSYNTHESIS PROTEIN CBIB"/>
    <property type="match status" value="1"/>
</dbReference>
<evidence type="ECO:0000256" key="9">
    <source>
        <dbReference type="SAM" id="Phobius"/>
    </source>
</evidence>
<evidence type="ECO:0000256" key="2">
    <source>
        <dbReference type="ARBA" id="ARBA00004953"/>
    </source>
</evidence>
<keyword evidence="8 9" id="KW-0472">Membrane</keyword>
<feature type="transmembrane region" description="Helical" evidence="9">
    <location>
        <begin position="71"/>
        <end position="90"/>
    </location>
</feature>
<protein>
    <submittedName>
        <fullName evidence="10">Cobalamin biosynthesis protein CbiB</fullName>
    </submittedName>
</protein>
<dbReference type="GO" id="GO:0005886">
    <property type="term" value="C:plasma membrane"/>
    <property type="evidence" value="ECO:0007669"/>
    <property type="project" value="UniProtKB-SubCell"/>
</dbReference>
<dbReference type="NCBIfam" id="TIGR00380">
    <property type="entry name" value="cobal_cbiB"/>
    <property type="match status" value="1"/>
</dbReference>
<keyword evidence="7 9" id="KW-1133">Transmembrane helix</keyword>
<evidence type="ECO:0000256" key="7">
    <source>
        <dbReference type="ARBA" id="ARBA00022989"/>
    </source>
</evidence>
<feature type="transmembrane region" description="Helical" evidence="9">
    <location>
        <begin position="217"/>
        <end position="237"/>
    </location>
</feature>
<evidence type="ECO:0000256" key="5">
    <source>
        <dbReference type="ARBA" id="ARBA00022573"/>
    </source>
</evidence>
<feature type="transmembrane region" description="Helical" evidence="9">
    <location>
        <begin position="7"/>
        <end position="27"/>
    </location>
</feature>
<evidence type="ECO:0000256" key="4">
    <source>
        <dbReference type="ARBA" id="ARBA00022475"/>
    </source>
</evidence>
<feature type="transmembrane region" description="Helical" evidence="9">
    <location>
        <begin position="165"/>
        <end position="187"/>
    </location>
</feature>
<dbReference type="HAMAP" id="MF_00024">
    <property type="entry name" value="CobD_CbiB"/>
    <property type="match status" value="1"/>
</dbReference>
<keyword evidence="6 9" id="KW-0812">Transmembrane</keyword>
<organism evidence="10">
    <name type="scientific">mine drainage metagenome</name>
    <dbReference type="NCBI Taxonomy" id="410659"/>
    <lineage>
        <taxon>unclassified sequences</taxon>
        <taxon>metagenomes</taxon>
        <taxon>ecological metagenomes</taxon>
    </lineage>
</organism>